<dbReference type="AlphaFoldDB" id="A0A081LDP9"/>
<comment type="caution">
    <text evidence="1">The sequence shown here is derived from an EMBL/GenBank/DDBJ whole genome shotgun (WGS) entry which is preliminary data.</text>
</comment>
<proteinExistence type="predicted"/>
<reference evidence="1 2" key="1">
    <citation type="submission" date="2012-09" db="EMBL/GenBank/DDBJ databases">
        <title>Genome Sequence of Bacillus sp. DW5-4.</title>
        <authorList>
            <person name="Lai Q."/>
            <person name="Liu Y."/>
            <person name="Shao Z."/>
        </authorList>
    </citation>
    <scope>NUCLEOTIDE SEQUENCE [LARGE SCALE GENOMIC DNA]</scope>
    <source>
        <strain evidence="1 2">DW5-4</strain>
    </source>
</reference>
<evidence type="ECO:0000313" key="2">
    <source>
        <dbReference type="Proteomes" id="UP000028091"/>
    </source>
</evidence>
<organism evidence="1 2">
    <name type="scientific">Bacillus zhangzhouensis</name>
    <dbReference type="NCBI Taxonomy" id="1178540"/>
    <lineage>
        <taxon>Bacteria</taxon>
        <taxon>Bacillati</taxon>
        <taxon>Bacillota</taxon>
        <taxon>Bacilli</taxon>
        <taxon>Bacillales</taxon>
        <taxon>Bacillaceae</taxon>
        <taxon>Bacillus</taxon>
    </lineage>
</organism>
<dbReference type="RefSeq" id="WP_034319032.1">
    <property type="nucleotide sequence ID" value="NZ_JOTP01000004.1"/>
</dbReference>
<gene>
    <name evidence="1" type="ORF">BA70_13670</name>
</gene>
<dbReference type="EMBL" id="JOTP01000004">
    <property type="protein sequence ID" value="KEP27375.1"/>
    <property type="molecule type" value="Genomic_DNA"/>
</dbReference>
<sequence>MNDSENVSKINEEIAIGTEQAAASVKQMVASADQSSNALQTVIKSTDLWAVTSDKLEERSHTL</sequence>
<accession>A0A081LDP9</accession>
<protein>
    <submittedName>
        <fullName evidence="1">Uncharacterized protein</fullName>
    </submittedName>
</protein>
<dbReference type="Proteomes" id="UP000028091">
    <property type="component" value="Unassembled WGS sequence"/>
</dbReference>
<keyword evidence="2" id="KW-1185">Reference proteome</keyword>
<evidence type="ECO:0000313" key="1">
    <source>
        <dbReference type="EMBL" id="KEP27375.1"/>
    </source>
</evidence>
<name>A0A081LDP9_9BACI</name>